<keyword evidence="2" id="KW-1185">Reference proteome</keyword>
<evidence type="ECO:0000313" key="1">
    <source>
        <dbReference type="EMBL" id="CAH2101343.1"/>
    </source>
</evidence>
<sequence length="125" mass="14261">MVKRTAAQVVNLALTTSSPRLIRMKKLHGTPSCSAIKFDSHMSKDYIHWQRGTKSRGANIYLAYNAIADAKKSYPNNTKILETEVLIPVHDILDHTLQRLAYVQQDVLLIHHDHTKKSPIEVIYK</sequence>
<evidence type="ECO:0000313" key="2">
    <source>
        <dbReference type="Proteomes" id="UP001153954"/>
    </source>
</evidence>
<proteinExistence type="predicted"/>
<reference evidence="1" key="1">
    <citation type="submission" date="2022-03" db="EMBL/GenBank/DDBJ databases">
        <authorList>
            <person name="Tunstrom K."/>
        </authorList>
    </citation>
    <scope>NUCLEOTIDE SEQUENCE</scope>
</reference>
<protein>
    <submittedName>
        <fullName evidence="1">Uncharacterized protein</fullName>
    </submittedName>
</protein>
<gene>
    <name evidence="1" type="ORF">EEDITHA_LOCUS16110</name>
</gene>
<dbReference type="AlphaFoldDB" id="A0AAU9UTM0"/>
<organism evidence="1 2">
    <name type="scientific">Euphydryas editha</name>
    <name type="common">Edith's checkerspot</name>
    <dbReference type="NCBI Taxonomy" id="104508"/>
    <lineage>
        <taxon>Eukaryota</taxon>
        <taxon>Metazoa</taxon>
        <taxon>Ecdysozoa</taxon>
        <taxon>Arthropoda</taxon>
        <taxon>Hexapoda</taxon>
        <taxon>Insecta</taxon>
        <taxon>Pterygota</taxon>
        <taxon>Neoptera</taxon>
        <taxon>Endopterygota</taxon>
        <taxon>Lepidoptera</taxon>
        <taxon>Glossata</taxon>
        <taxon>Ditrysia</taxon>
        <taxon>Papilionoidea</taxon>
        <taxon>Nymphalidae</taxon>
        <taxon>Nymphalinae</taxon>
        <taxon>Euphydryas</taxon>
    </lineage>
</organism>
<comment type="caution">
    <text evidence="1">The sequence shown here is derived from an EMBL/GenBank/DDBJ whole genome shotgun (WGS) entry which is preliminary data.</text>
</comment>
<dbReference type="EMBL" id="CAKOGL010000023">
    <property type="protein sequence ID" value="CAH2101343.1"/>
    <property type="molecule type" value="Genomic_DNA"/>
</dbReference>
<dbReference type="Proteomes" id="UP001153954">
    <property type="component" value="Unassembled WGS sequence"/>
</dbReference>
<accession>A0AAU9UTM0</accession>
<name>A0AAU9UTM0_EUPED</name>